<organism evidence="12 13">
    <name type="scientific">Amylocarpus encephaloides</name>
    <dbReference type="NCBI Taxonomy" id="45428"/>
    <lineage>
        <taxon>Eukaryota</taxon>
        <taxon>Fungi</taxon>
        <taxon>Dikarya</taxon>
        <taxon>Ascomycota</taxon>
        <taxon>Pezizomycotina</taxon>
        <taxon>Leotiomycetes</taxon>
        <taxon>Helotiales</taxon>
        <taxon>Helotiales incertae sedis</taxon>
        <taxon>Amylocarpus</taxon>
    </lineage>
</organism>
<keyword evidence="12" id="KW-0378">Hydrolase</keyword>
<dbReference type="PANTHER" id="PTHR24221">
    <property type="entry name" value="ATP-BINDING CASSETTE SUB-FAMILY B"/>
    <property type="match status" value="1"/>
</dbReference>
<proteinExistence type="inferred from homology"/>
<dbReference type="PROSITE" id="PS50893">
    <property type="entry name" value="ABC_TRANSPORTER_2"/>
    <property type="match status" value="1"/>
</dbReference>
<dbReference type="GO" id="GO:0005774">
    <property type="term" value="C:vacuolar membrane"/>
    <property type="evidence" value="ECO:0007669"/>
    <property type="project" value="TreeGrafter"/>
</dbReference>
<dbReference type="OrthoDB" id="6500128at2759"/>
<dbReference type="InterPro" id="IPR036640">
    <property type="entry name" value="ABC1_TM_sf"/>
</dbReference>
<protein>
    <submittedName>
        <fullName evidence="12">P-loop containing nucleoside triphosphate hydrolase protein</fullName>
    </submittedName>
</protein>
<feature type="domain" description="ABC transporter" evidence="10">
    <location>
        <begin position="552"/>
        <end position="786"/>
    </location>
</feature>
<reference evidence="12" key="1">
    <citation type="journal article" date="2021" name="IMA Fungus">
        <title>Genomic characterization of three marine fungi, including Emericellopsis atlantica sp. nov. with signatures of a generalist lifestyle and marine biomass degradation.</title>
        <authorList>
            <person name="Hagestad O.C."/>
            <person name="Hou L."/>
            <person name="Andersen J.H."/>
            <person name="Hansen E.H."/>
            <person name="Altermark B."/>
            <person name="Li C."/>
            <person name="Kuhnert E."/>
            <person name="Cox R.J."/>
            <person name="Crous P.W."/>
            <person name="Spatafora J.W."/>
            <person name="Lail K."/>
            <person name="Amirebrahimi M."/>
            <person name="Lipzen A."/>
            <person name="Pangilinan J."/>
            <person name="Andreopoulos W."/>
            <person name="Hayes R.D."/>
            <person name="Ng V."/>
            <person name="Grigoriev I.V."/>
            <person name="Jackson S.A."/>
            <person name="Sutton T.D.S."/>
            <person name="Dobson A.D.W."/>
            <person name="Rama T."/>
        </authorList>
    </citation>
    <scope>NUCLEOTIDE SEQUENCE</scope>
    <source>
        <strain evidence="12">TRa018bII</strain>
    </source>
</reference>
<dbReference type="Pfam" id="PF00664">
    <property type="entry name" value="ABC_membrane"/>
    <property type="match status" value="1"/>
</dbReference>
<feature type="transmembrane region" description="Helical" evidence="9">
    <location>
        <begin position="6"/>
        <end position="27"/>
    </location>
</feature>
<dbReference type="Proteomes" id="UP000824998">
    <property type="component" value="Unassembled WGS sequence"/>
</dbReference>
<dbReference type="GO" id="GO:0016887">
    <property type="term" value="F:ATP hydrolysis activity"/>
    <property type="evidence" value="ECO:0007669"/>
    <property type="project" value="InterPro"/>
</dbReference>
<dbReference type="PROSITE" id="PS50929">
    <property type="entry name" value="ABC_TM1F"/>
    <property type="match status" value="1"/>
</dbReference>
<dbReference type="InterPro" id="IPR027417">
    <property type="entry name" value="P-loop_NTPase"/>
</dbReference>
<keyword evidence="7 9" id="KW-0472">Membrane</keyword>
<sequence>MSNKFLVLVYYAYPASLSTTLLISYLACYGTSKNNRISPRRLKVHRWLFYLQTLLLSNVAGSVITSITRLQEVIEGDGGPQLLQAQLACYIALFVYFGSGLLPDPDGPFSPEYPQFHAWMVAISFEILTLVLSGMYTTYDRLATVLAAFSLLRLVLMVTMVGLFANQNRARWRLTAFDVEREALLGGDSITEVNMTCKSPGFKGTPVGWLEYFYGFRRLFPYIWPSDSKKQQTITILCFILLLLQRVVNIMVPRQLGVLVDALGVGALPFQEVALYCVYRALQGQQGIIGSTRAILWIPISQSLFSRLTTAAYEHVLLLSLDFHLSKKIGEVMSALGKGSALNTFLDGFAFQLFPMVFDLAIAAVYLFIKFDAFYSIIVVAVMWNYVFVTIYMAKYRGKARRQMAERDRAMDAAKTDAIMAYETVHYNGSVPLEVSKLRMLIALFQKAEFYVLFSLNGLNAIQNAIFILGVILVSGLSMYQISIGLHRVSDFITLITYFAQLQAPLAFFGSFYNQVQNNLVDAERMLQLFNTKPDVVDGPDAHAERNLRGRITVSNLTFGYSPGRPALDNISFEVPGGSSIAIVGESGSGKSTILKLIYRFYNPTEGGIQFDNISARDITIESLRSQIGVVPQDTMLFNDSLMYNLLYARPDAPHSEVFEACRAASIHQTILRFPEGYDTIVGERGLKLSGGEKQRIAIARAILKDPRIMLLDEATASLDSHTEKLIQAALENVTRNRTTITIAHRLSTITRADQILVLHMGHIVERGTHADLIAYGGRYFNMWERQTETEE</sequence>
<feature type="transmembrane region" description="Helical" evidence="9">
    <location>
        <begin position="142"/>
        <end position="165"/>
    </location>
</feature>
<keyword evidence="3 9" id="KW-0812">Transmembrane</keyword>
<dbReference type="InterPro" id="IPR017871">
    <property type="entry name" value="ABC_transporter-like_CS"/>
</dbReference>
<comment type="caution">
    <text evidence="12">The sequence shown here is derived from an EMBL/GenBank/DDBJ whole genome shotgun (WGS) entry which is preliminary data.</text>
</comment>
<comment type="subcellular location">
    <subcellularLocation>
        <location evidence="1">Membrane</location>
        <topology evidence="1">Multi-pass membrane protein</topology>
    </subcellularLocation>
</comment>
<evidence type="ECO:0000313" key="13">
    <source>
        <dbReference type="Proteomes" id="UP000824998"/>
    </source>
</evidence>
<feature type="transmembrane region" description="Helical" evidence="9">
    <location>
        <begin position="375"/>
        <end position="394"/>
    </location>
</feature>
<evidence type="ECO:0000259" key="11">
    <source>
        <dbReference type="PROSITE" id="PS50929"/>
    </source>
</evidence>
<feature type="domain" description="ABC transmembrane type-1" evidence="11">
    <location>
        <begin position="236"/>
        <end position="518"/>
    </location>
</feature>
<dbReference type="InterPro" id="IPR011527">
    <property type="entry name" value="ABC1_TM_dom"/>
</dbReference>
<dbReference type="EMBL" id="MU251635">
    <property type="protein sequence ID" value="KAG9230913.1"/>
    <property type="molecule type" value="Genomic_DNA"/>
</dbReference>
<dbReference type="Pfam" id="PF00005">
    <property type="entry name" value="ABC_tran"/>
    <property type="match status" value="1"/>
</dbReference>
<dbReference type="PROSITE" id="PS00211">
    <property type="entry name" value="ABC_TRANSPORTER_1"/>
    <property type="match status" value="1"/>
</dbReference>
<dbReference type="GO" id="GO:0140359">
    <property type="term" value="F:ABC-type transporter activity"/>
    <property type="evidence" value="ECO:0007669"/>
    <property type="project" value="InterPro"/>
</dbReference>
<accession>A0A9P7YDB4</accession>
<keyword evidence="13" id="KW-1185">Reference proteome</keyword>
<dbReference type="InterPro" id="IPR039421">
    <property type="entry name" value="Type_1_exporter"/>
</dbReference>
<dbReference type="CDD" id="cd18583">
    <property type="entry name" value="ABC_6TM_HMT1"/>
    <property type="match status" value="1"/>
</dbReference>
<keyword evidence="6 9" id="KW-1133">Transmembrane helix</keyword>
<evidence type="ECO:0000256" key="2">
    <source>
        <dbReference type="ARBA" id="ARBA00022448"/>
    </source>
</evidence>
<evidence type="ECO:0000256" key="8">
    <source>
        <dbReference type="ARBA" id="ARBA00024363"/>
    </source>
</evidence>
<dbReference type="SUPFAM" id="SSF90123">
    <property type="entry name" value="ABC transporter transmembrane region"/>
    <property type="match status" value="1"/>
</dbReference>
<dbReference type="GO" id="GO:0005524">
    <property type="term" value="F:ATP binding"/>
    <property type="evidence" value="ECO:0007669"/>
    <property type="project" value="UniProtKB-KW"/>
</dbReference>
<feature type="transmembrane region" description="Helical" evidence="9">
    <location>
        <begin position="82"/>
        <end position="104"/>
    </location>
</feature>
<evidence type="ECO:0000313" key="12">
    <source>
        <dbReference type="EMBL" id="KAG9230913.1"/>
    </source>
</evidence>
<dbReference type="SMART" id="SM00382">
    <property type="entry name" value="AAA"/>
    <property type="match status" value="1"/>
</dbReference>
<dbReference type="Gene3D" id="1.20.1560.10">
    <property type="entry name" value="ABC transporter type 1, transmembrane domain"/>
    <property type="match status" value="1"/>
</dbReference>
<evidence type="ECO:0000256" key="1">
    <source>
        <dbReference type="ARBA" id="ARBA00004141"/>
    </source>
</evidence>
<comment type="similarity">
    <text evidence="8">Belongs to the ABC transporter superfamily. ABCB family. Heavy Metal importer (TC 3.A.1.210) subfamily.</text>
</comment>
<evidence type="ECO:0000256" key="6">
    <source>
        <dbReference type="ARBA" id="ARBA00022989"/>
    </source>
</evidence>
<keyword evidence="4" id="KW-0547">Nucleotide-binding</keyword>
<dbReference type="PANTHER" id="PTHR24221:SF651">
    <property type="entry name" value="HEAVY METAL TOLERANCE PROTEIN"/>
    <property type="match status" value="1"/>
</dbReference>
<keyword evidence="2" id="KW-0813">Transport</keyword>
<dbReference type="FunFam" id="3.40.50.300:FF:000287">
    <property type="entry name" value="Multidrug ABC transporter ATP-binding protein"/>
    <property type="match status" value="1"/>
</dbReference>
<dbReference type="InterPro" id="IPR003439">
    <property type="entry name" value="ABC_transporter-like_ATP-bd"/>
</dbReference>
<dbReference type="Gene3D" id="3.40.50.300">
    <property type="entry name" value="P-loop containing nucleotide triphosphate hydrolases"/>
    <property type="match status" value="1"/>
</dbReference>
<evidence type="ECO:0000259" key="10">
    <source>
        <dbReference type="PROSITE" id="PS50893"/>
    </source>
</evidence>
<evidence type="ECO:0000256" key="9">
    <source>
        <dbReference type="SAM" id="Phobius"/>
    </source>
</evidence>
<evidence type="ECO:0000256" key="5">
    <source>
        <dbReference type="ARBA" id="ARBA00022840"/>
    </source>
</evidence>
<gene>
    <name evidence="12" type="ORF">BJ875DRAFT_518593</name>
</gene>
<keyword evidence="5" id="KW-0067">ATP-binding</keyword>
<evidence type="ECO:0000256" key="7">
    <source>
        <dbReference type="ARBA" id="ARBA00023136"/>
    </source>
</evidence>
<evidence type="ECO:0000256" key="3">
    <source>
        <dbReference type="ARBA" id="ARBA00022692"/>
    </source>
</evidence>
<feature type="transmembrane region" description="Helical" evidence="9">
    <location>
        <begin position="47"/>
        <end position="70"/>
    </location>
</feature>
<evidence type="ECO:0000256" key="4">
    <source>
        <dbReference type="ARBA" id="ARBA00022741"/>
    </source>
</evidence>
<dbReference type="AlphaFoldDB" id="A0A9P7YDB4"/>
<dbReference type="SUPFAM" id="SSF52540">
    <property type="entry name" value="P-loop containing nucleoside triphosphate hydrolases"/>
    <property type="match status" value="1"/>
</dbReference>
<feature type="transmembrane region" description="Helical" evidence="9">
    <location>
        <begin position="116"/>
        <end position="136"/>
    </location>
</feature>
<dbReference type="InterPro" id="IPR003593">
    <property type="entry name" value="AAA+_ATPase"/>
</dbReference>
<feature type="transmembrane region" description="Helical" evidence="9">
    <location>
        <begin position="348"/>
        <end position="369"/>
    </location>
</feature>
<name>A0A9P7YDB4_9HELO</name>